<reference evidence="2 4" key="3">
    <citation type="submission" date="2016-10" db="EMBL/GenBank/DDBJ databases">
        <authorList>
            <person name="Varghese N."/>
            <person name="Submissions S."/>
        </authorList>
    </citation>
    <scope>NUCLEOTIDE SEQUENCE [LARGE SCALE GENOMIC DNA]</scope>
    <source>
        <strain evidence="2 4">Gm-149</strain>
    </source>
</reference>
<evidence type="ECO:0000313" key="1">
    <source>
        <dbReference type="EMBL" id="OCB71509.1"/>
    </source>
</evidence>
<comment type="caution">
    <text evidence="1">The sequence shown here is derived from an EMBL/GenBank/DDBJ whole genome shotgun (WGS) entry which is preliminary data.</text>
</comment>
<dbReference type="Proteomes" id="UP000093226">
    <property type="component" value="Unassembled WGS sequence"/>
</dbReference>
<dbReference type="Proteomes" id="UP000182367">
    <property type="component" value="Unassembled WGS sequence"/>
</dbReference>
<reference evidence="1" key="2">
    <citation type="submission" date="2016-03" db="EMBL/GenBank/DDBJ databases">
        <authorList>
            <person name="Ploux O."/>
        </authorList>
    </citation>
    <scope>NUCLEOTIDE SEQUENCE</scope>
    <source>
        <strain evidence="1">NBRC 105008</strain>
    </source>
</reference>
<name>A0A1B9DP96_9FLAO</name>
<protein>
    <submittedName>
        <fullName evidence="1">Uncharacterized protein</fullName>
    </submittedName>
</protein>
<evidence type="ECO:0000313" key="2">
    <source>
        <dbReference type="EMBL" id="SDI64096.1"/>
    </source>
</evidence>
<organism evidence="1 3">
    <name type="scientific">Flavobacterium glycines</name>
    <dbReference type="NCBI Taxonomy" id="551990"/>
    <lineage>
        <taxon>Bacteria</taxon>
        <taxon>Pseudomonadati</taxon>
        <taxon>Bacteroidota</taxon>
        <taxon>Flavobacteriia</taxon>
        <taxon>Flavobacteriales</taxon>
        <taxon>Flavobacteriaceae</taxon>
        <taxon>Flavobacterium</taxon>
    </lineage>
</organism>
<dbReference type="EMBL" id="FNEO01000001">
    <property type="protein sequence ID" value="SDI64096.1"/>
    <property type="molecule type" value="Genomic_DNA"/>
</dbReference>
<keyword evidence="4" id="KW-1185">Reference proteome</keyword>
<sequence length="174" mass="20669">MEGKMSKLVCVSNILDDFFKEDKITKLQELQEKMEIEFVSDNKKYLSFSFDKQLPLKDFPKGLFPFFNRGVAKVTSFCDYIIFSEHNNSLFILLIELKKGNDNVTKQLNAGKCFAEYIVSTLNRVYDLNIVPEIRQISIRQRHIKPKQKQKEVEYENNFHTFCNSKFWLKKYLK</sequence>
<proteinExistence type="predicted"/>
<reference evidence="3" key="1">
    <citation type="submission" date="2016-03" db="EMBL/GenBank/DDBJ databases">
        <title>Draft genome sequence of Paenibacillus glacialis DSM 22343.</title>
        <authorList>
            <person name="Shin S.-K."/>
            <person name="Yi H."/>
        </authorList>
    </citation>
    <scope>NUCLEOTIDE SEQUENCE [LARGE SCALE GENOMIC DNA]</scope>
    <source>
        <strain evidence="3">NBRC 105008</strain>
    </source>
</reference>
<dbReference type="EMBL" id="LVEO01000018">
    <property type="protein sequence ID" value="OCB71509.1"/>
    <property type="molecule type" value="Genomic_DNA"/>
</dbReference>
<dbReference type="AlphaFoldDB" id="A0A1B9DP96"/>
<accession>A0A1B9DP96</accession>
<evidence type="ECO:0000313" key="4">
    <source>
        <dbReference type="Proteomes" id="UP000182367"/>
    </source>
</evidence>
<dbReference type="STRING" id="551990.SAMN05192550_0423"/>
<evidence type="ECO:0000313" key="3">
    <source>
        <dbReference type="Proteomes" id="UP000093226"/>
    </source>
</evidence>
<gene>
    <name evidence="1" type="ORF">FBGL_09730</name>
    <name evidence="2" type="ORF">SAMN05192550_0423</name>
</gene>